<dbReference type="Pfam" id="PF05926">
    <property type="entry name" value="Phage_GPL"/>
    <property type="match status" value="1"/>
</dbReference>
<evidence type="ECO:0000313" key="1">
    <source>
        <dbReference type="EMBL" id="GAA5097301.1"/>
    </source>
</evidence>
<dbReference type="InterPro" id="IPR009225">
    <property type="entry name" value="Phage_head_completion_GpL"/>
</dbReference>
<accession>A0ABP9MNN6</accession>
<keyword evidence="2" id="KW-1185">Reference proteome</keyword>
<comment type="caution">
    <text evidence="1">The sequence shown here is derived from an EMBL/GenBank/DDBJ whole genome shotgun (WGS) entry which is preliminary data.</text>
</comment>
<name>A0ABP9MNN6_9GAMM</name>
<proteinExistence type="predicted"/>
<dbReference type="RefSeq" id="WP_077924964.1">
    <property type="nucleotide sequence ID" value="NZ_BAABKE010000002.1"/>
</dbReference>
<evidence type="ECO:0000313" key="2">
    <source>
        <dbReference type="Proteomes" id="UP001500631"/>
    </source>
</evidence>
<sequence>MSGFVGKVEKPSSEIIPRSGFWPSVDLSEFRSDKRVLNSISAEQAKTAVINALVHVINQLNDYETKQVGLGYLILEDVPAREIAGVNQNVLLFEKAVFSKAKSILLEEYRDMDLARKAGEDKAEQAASNIKTFQAECFIAIRNLKGKTGVYAELV</sequence>
<dbReference type="Proteomes" id="UP001500631">
    <property type="component" value="Unassembled WGS sequence"/>
</dbReference>
<gene>
    <name evidence="1" type="ORF">GCM10023338_08640</name>
</gene>
<reference evidence="2" key="1">
    <citation type="journal article" date="2019" name="Int. J. Syst. Evol. Microbiol.">
        <title>The Global Catalogue of Microorganisms (GCM) 10K type strain sequencing project: providing services to taxonomists for standard genome sequencing and annotation.</title>
        <authorList>
            <consortium name="The Broad Institute Genomics Platform"/>
            <consortium name="The Broad Institute Genome Sequencing Center for Infectious Disease"/>
            <person name="Wu L."/>
            <person name="Ma J."/>
        </authorList>
    </citation>
    <scope>NUCLEOTIDE SEQUENCE [LARGE SCALE GENOMIC DNA]</scope>
    <source>
        <strain evidence="2">JCM 18424</strain>
    </source>
</reference>
<protein>
    <submittedName>
        <fullName evidence="1">Head completion/stabilization protein</fullName>
    </submittedName>
</protein>
<dbReference type="EMBL" id="BAABKE010000002">
    <property type="protein sequence ID" value="GAA5097301.1"/>
    <property type="molecule type" value="Genomic_DNA"/>
</dbReference>
<organism evidence="1 2">
    <name type="scientific">Wohlfahrtiimonas larvae</name>
    <dbReference type="NCBI Taxonomy" id="1157986"/>
    <lineage>
        <taxon>Bacteria</taxon>
        <taxon>Pseudomonadati</taxon>
        <taxon>Pseudomonadota</taxon>
        <taxon>Gammaproteobacteria</taxon>
        <taxon>Cardiobacteriales</taxon>
        <taxon>Ignatzschineriaceae</taxon>
        <taxon>Wohlfahrtiimonas</taxon>
    </lineage>
</organism>